<dbReference type="PROSITE" id="PS51278">
    <property type="entry name" value="GATASE_TYPE_2"/>
    <property type="match status" value="1"/>
</dbReference>
<comment type="caution">
    <text evidence="9">The sequence shown here is derived from an EMBL/GenBank/DDBJ whole genome shotgun (WGS) entry which is preliminary data.</text>
</comment>
<accession>A0ABW2YR87</accession>
<evidence type="ECO:0000256" key="1">
    <source>
        <dbReference type="ARBA" id="ARBA00005187"/>
    </source>
</evidence>
<dbReference type="InterPro" id="IPR006426">
    <property type="entry name" value="Asn_synth_AEB"/>
</dbReference>
<dbReference type="PANTHER" id="PTHR43284">
    <property type="entry name" value="ASPARAGINE SYNTHETASE (GLUTAMINE-HYDROLYZING)"/>
    <property type="match status" value="1"/>
</dbReference>
<dbReference type="Gene3D" id="3.60.20.10">
    <property type="entry name" value="Glutamine Phosphoribosylpyrophosphate, subunit 1, domain 1"/>
    <property type="match status" value="1"/>
</dbReference>
<dbReference type="EC" id="6.3.5.4" evidence="3"/>
<evidence type="ECO:0000259" key="8">
    <source>
        <dbReference type="PROSITE" id="PS51278"/>
    </source>
</evidence>
<dbReference type="Proteomes" id="UP001596958">
    <property type="component" value="Unassembled WGS sequence"/>
</dbReference>
<dbReference type="Gene3D" id="3.40.50.620">
    <property type="entry name" value="HUPs"/>
    <property type="match status" value="1"/>
</dbReference>
<evidence type="ECO:0000256" key="3">
    <source>
        <dbReference type="ARBA" id="ARBA00012737"/>
    </source>
</evidence>
<evidence type="ECO:0000256" key="7">
    <source>
        <dbReference type="ARBA" id="ARBA00048741"/>
    </source>
</evidence>
<sequence length="595" mass="67026">MCRIAGIINKNVDNGINRQLVKTMCNALQHGGPDDEGIFETETGLVFGHRRLSIIDLSNNGHQPMADVSKKAYITFNGEIYNYQPLKAELVALGAVFNSNTDTEVIIQAYLRWGVAGFAQLRGIFAFALYDVQNNVTYLVRDSMGVKPLYYHINNGTLSFTSEVRALNAAGIATEDNPSWRIRFLAFGHVPEPDTTLKNVFSLPKGNMLRWDNARQSYTIKSYYNKPAAAAIKDINQARNAISGSLRAAVKRQLIADAPIGVFLSGGVDSSLLTLLAAEQLQDKLKTISIFFNEKAYDEHAFQEVVTNKIGGEKFSHLIKQQDFDNCMPDIVAAMDMPTTDGINSWFISKYARMDGLKAVLSGLGADELFGGYPSFKRISTIQTLQKLPAFLFNGANYLLSDRYKKISYLANPHQLALYLAMRAIFTATEIAKLLDCDEREVNNALFDINIPLEKDLQGKELASWLESNIYMQNQLLRDTDVMSMNHGLEVRVPFLDEDFQSAVFSISPALRFNKHQPKKLLIDSFENILPNAVWNRPKMGFSFPLQQWMRNHNQMTEESLYTGGYAKNLIRNFKNDKTHWSKAFALYLTQLHAK</sequence>
<evidence type="ECO:0000256" key="6">
    <source>
        <dbReference type="ARBA" id="ARBA00022962"/>
    </source>
</evidence>
<proteinExistence type="inferred from homology"/>
<dbReference type="Pfam" id="PF13522">
    <property type="entry name" value="GATase_6"/>
    <property type="match status" value="1"/>
</dbReference>
<dbReference type="InterPro" id="IPR051786">
    <property type="entry name" value="ASN_synthetase/amidase"/>
</dbReference>
<evidence type="ECO:0000256" key="2">
    <source>
        <dbReference type="ARBA" id="ARBA00005752"/>
    </source>
</evidence>
<dbReference type="InterPro" id="IPR029055">
    <property type="entry name" value="Ntn_hydrolases_N"/>
</dbReference>
<evidence type="ECO:0000313" key="9">
    <source>
        <dbReference type="EMBL" id="MFD0748886.1"/>
    </source>
</evidence>
<comment type="pathway">
    <text evidence="1">Amino-acid biosynthesis; L-asparagine biosynthesis; L-asparagine from L-aspartate (L-Gln route): step 1/1.</text>
</comment>
<gene>
    <name evidence="9" type="primary">asnB</name>
    <name evidence="9" type="ORF">ACFQZS_01950</name>
</gene>
<dbReference type="CDD" id="cd01991">
    <property type="entry name" value="Asn_synthase_B_C"/>
    <property type="match status" value="1"/>
</dbReference>
<dbReference type="PANTHER" id="PTHR43284:SF1">
    <property type="entry name" value="ASPARAGINE SYNTHETASE"/>
    <property type="match status" value="1"/>
</dbReference>
<organism evidence="9 10">
    <name type="scientific">Mucilaginibacter calamicampi</name>
    <dbReference type="NCBI Taxonomy" id="1302352"/>
    <lineage>
        <taxon>Bacteria</taxon>
        <taxon>Pseudomonadati</taxon>
        <taxon>Bacteroidota</taxon>
        <taxon>Sphingobacteriia</taxon>
        <taxon>Sphingobacteriales</taxon>
        <taxon>Sphingobacteriaceae</taxon>
        <taxon>Mucilaginibacter</taxon>
    </lineage>
</organism>
<name>A0ABW2YR87_9SPHI</name>
<keyword evidence="10" id="KW-1185">Reference proteome</keyword>
<comment type="similarity">
    <text evidence="2">Belongs to the asparagine synthetase family.</text>
</comment>
<keyword evidence="9" id="KW-0436">Ligase</keyword>
<dbReference type="PIRSF" id="PIRSF001589">
    <property type="entry name" value="Asn_synthetase_glu-h"/>
    <property type="match status" value="1"/>
</dbReference>
<dbReference type="InterPro" id="IPR014729">
    <property type="entry name" value="Rossmann-like_a/b/a_fold"/>
</dbReference>
<protein>
    <recommendedName>
        <fullName evidence="3">asparagine synthase (glutamine-hydrolyzing)</fullName>
        <ecNumber evidence="3">6.3.5.4</ecNumber>
    </recommendedName>
</protein>
<dbReference type="GO" id="GO:0004066">
    <property type="term" value="F:asparagine synthase (glutamine-hydrolyzing) activity"/>
    <property type="evidence" value="ECO:0007669"/>
    <property type="project" value="UniProtKB-EC"/>
</dbReference>
<feature type="domain" description="Glutamine amidotransferase type-2" evidence="8">
    <location>
        <begin position="2"/>
        <end position="214"/>
    </location>
</feature>
<evidence type="ECO:0000256" key="4">
    <source>
        <dbReference type="ARBA" id="ARBA00022741"/>
    </source>
</evidence>
<evidence type="ECO:0000313" key="10">
    <source>
        <dbReference type="Proteomes" id="UP001596958"/>
    </source>
</evidence>
<dbReference type="SUPFAM" id="SSF56235">
    <property type="entry name" value="N-terminal nucleophile aminohydrolases (Ntn hydrolases)"/>
    <property type="match status" value="1"/>
</dbReference>
<keyword evidence="4" id="KW-0547">Nucleotide-binding</keyword>
<keyword evidence="6" id="KW-0315">Glutamine amidotransferase</keyword>
<dbReference type="SUPFAM" id="SSF52402">
    <property type="entry name" value="Adenine nucleotide alpha hydrolases-like"/>
    <property type="match status" value="1"/>
</dbReference>
<dbReference type="RefSeq" id="WP_377096787.1">
    <property type="nucleotide sequence ID" value="NZ_JBHTHU010000001.1"/>
</dbReference>
<dbReference type="InterPro" id="IPR033738">
    <property type="entry name" value="AsnB_N"/>
</dbReference>
<dbReference type="CDD" id="cd00712">
    <property type="entry name" value="AsnB"/>
    <property type="match status" value="1"/>
</dbReference>
<evidence type="ECO:0000256" key="5">
    <source>
        <dbReference type="ARBA" id="ARBA00022840"/>
    </source>
</evidence>
<dbReference type="Pfam" id="PF00733">
    <property type="entry name" value="Asn_synthase"/>
    <property type="match status" value="1"/>
</dbReference>
<comment type="catalytic activity">
    <reaction evidence="7">
        <text>L-aspartate + L-glutamine + ATP + H2O = L-asparagine + L-glutamate + AMP + diphosphate + H(+)</text>
        <dbReference type="Rhea" id="RHEA:12228"/>
        <dbReference type="ChEBI" id="CHEBI:15377"/>
        <dbReference type="ChEBI" id="CHEBI:15378"/>
        <dbReference type="ChEBI" id="CHEBI:29985"/>
        <dbReference type="ChEBI" id="CHEBI:29991"/>
        <dbReference type="ChEBI" id="CHEBI:30616"/>
        <dbReference type="ChEBI" id="CHEBI:33019"/>
        <dbReference type="ChEBI" id="CHEBI:58048"/>
        <dbReference type="ChEBI" id="CHEBI:58359"/>
        <dbReference type="ChEBI" id="CHEBI:456215"/>
        <dbReference type="EC" id="6.3.5.4"/>
    </reaction>
</comment>
<dbReference type="EMBL" id="JBHTHU010000001">
    <property type="protein sequence ID" value="MFD0748886.1"/>
    <property type="molecule type" value="Genomic_DNA"/>
</dbReference>
<reference evidence="10" key="1">
    <citation type="journal article" date="2019" name="Int. J. Syst. Evol. Microbiol.">
        <title>The Global Catalogue of Microorganisms (GCM) 10K type strain sequencing project: providing services to taxonomists for standard genome sequencing and annotation.</title>
        <authorList>
            <consortium name="The Broad Institute Genomics Platform"/>
            <consortium name="The Broad Institute Genome Sequencing Center for Infectious Disease"/>
            <person name="Wu L."/>
            <person name="Ma J."/>
        </authorList>
    </citation>
    <scope>NUCLEOTIDE SEQUENCE [LARGE SCALE GENOMIC DNA]</scope>
    <source>
        <strain evidence="10">CCUG 63418</strain>
    </source>
</reference>
<dbReference type="NCBIfam" id="TIGR01536">
    <property type="entry name" value="asn_synth_AEB"/>
    <property type="match status" value="1"/>
</dbReference>
<dbReference type="InterPro" id="IPR001962">
    <property type="entry name" value="Asn_synthase"/>
</dbReference>
<dbReference type="InterPro" id="IPR017932">
    <property type="entry name" value="GATase_2_dom"/>
</dbReference>
<keyword evidence="5" id="KW-0067">ATP-binding</keyword>